<organism evidence="4 5">
    <name type="scientific">Steinernema glaseri</name>
    <dbReference type="NCBI Taxonomy" id="37863"/>
    <lineage>
        <taxon>Eukaryota</taxon>
        <taxon>Metazoa</taxon>
        <taxon>Ecdysozoa</taxon>
        <taxon>Nematoda</taxon>
        <taxon>Chromadorea</taxon>
        <taxon>Rhabditida</taxon>
        <taxon>Tylenchina</taxon>
        <taxon>Panagrolaimomorpha</taxon>
        <taxon>Strongyloidoidea</taxon>
        <taxon>Steinernematidae</taxon>
        <taxon>Steinernema</taxon>
    </lineage>
</organism>
<dbReference type="InterPro" id="IPR034556">
    <property type="entry name" value="tRNA_wybutosine-synthase"/>
</dbReference>
<dbReference type="PROSITE" id="PS00201">
    <property type="entry name" value="FLAVODOXIN"/>
    <property type="match status" value="1"/>
</dbReference>
<dbReference type="Proteomes" id="UP000095287">
    <property type="component" value="Unplaced"/>
</dbReference>
<dbReference type="InterPro" id="IPR008254">
    <property type="entry name" value="Flavodoxin/NO_synth"/>
</dbReference>
<dbReference type="SUPFAM" id="SSF52218">
    <property type="entry name" value="Flavoproteins"/>
    <property type="match status" value="1"/>
</dbReference>
<feature type="region of interest" description="Disordered" evidence="1">
    <location>
        <begin position="244"/>
        <end position="264"/>
    </location>
</feature>
<keyword evidence="2" id="KW-0472">Membrane</keyword>
<protein>
    <submittedName>
        <fullName evidence="5">Flavodoxin-like domain-containing protein</fullName>
    </submittedName>
</protein>
<keyword evidence="2" id="KW-1133">Transmembrane helix</keyword>
<evidence type="ECO:0000256" key="1">
    <source>
        <dbReference type="SAM" id="MobiDB-lite"/>
    </source>
</evidence>
<proteinExistence type="predicted"/>
<sequence length="285" mass="32665">MFSGVPFSGGQREAFRHEASKGSGSLPADATWLERLVRYAERDDLLLYVTAFIGVIMPALVYVLYHKAHSKKEQERLEEEAERRVVTIFYGSETGKTERLAEILADEMEDYSPPIVNMASIDPEDFKTYKGVGLFLISTRDNGKPPESVEWFMEWMDDVDSKTKRKANFRHIRFCIFGVGDSRFGPACYNKAAKILSRRLRSLGAKPLCAMAFADEKRSTEIDEQLRCWSDDVCEVLEDYITGGRSGRQKGTTTESEYDSEDAKREKEALFSKFLSLRRRRRSRT</sequence>
<evidence type="ECO:0000256" key="2">
    <source>
        <dbReference type="SAM" id="Phobius"/>
    </source>
</evidence>
<evidence type="ECO:0000313" key="5">
    <source>
        <dbReference type="WBParaSite" id="L893_g9976.t1"/>
    </source>
</evidence>
<dbReference type="GO" id="GO:0051539">
    <property type="term" value="F:4 iron, 4 sulfur cluster binding"/>
    <property type="evidence" value="ECO:0007669"/>
    <property type="project" value="InterPro"/>
</dbReference>
<dbReference type="PANTHER" id="PTHR13930:SF0">
    <property type="entry name" value="S-ADENOSYL-L-METHIONINE-DEPENDENT TRNA 4-DEMETHYLWYOSINE SYNTHASE TYW1-RELATED"/>
    <property type="match status" value="1"/>
</dbReference>
<feature type="transmembrane region" description="Helical" evidence="2">
    <location>
        <begin position="45"/>
        <end position="65"/>
    </location>
</feature>
<evidence type="ECO:0000259" key="3">
    <source>
        <dbReference type="PROSITE" id="PS50902"/>
    </source>
</evidence>
<dbReference type="GO" id="GO:0008033">
    <property type="term" value="P:tRNA processing"/>
    <property type="evidence" value="ECO:0007669"/>
    <property type="project" value="InterPro"/>
</dbReference>
<evidence type="ECO:0000313" key="4">
    <source>
        <dbReference type="Proteomes" id="UP000095287"/>
    </source>
</evidence>
<dbReference type="PANTHER" id="PTHR13930">
    <property type="entry name" value="S-ADENOSYL-L-METHIONINE-DEPENDENT TRNA 4-DEMETHYLWYOSINE SYNTHASE"/>
    <property type="match status" value="1"/>
</dbReference>
<reference evidence="5" key="1">
    <citation type="submission" date="2016-11" db="UniProtKB">
        <authorList>
            <consortium name="WormBaseParasite"/>
        </authorList>
    </citation>
    <scope>IDENTIFICATION</scope>
</reference>
<dbReference type="WBParaSite" id="L893_g9976.t1">
    <property type="protein sequence ID" value="L893_g9976.t1"/>
    <property type="gene ID" value="L893_g9976"/>
</dbReference>
<dbReference type="GO" id="GO:0010181">
    <property type="term" value="F:FMN binding"/>
    <property type="evidence" value="ECO:0007669"/>
    <property type="project" value="InterPro"/>
</dbReference>
<dbReference type="Gene3D" id="3.40.50.360">
    <property type="match status" value="1"/>
</dbReference>
<dbReference type="InterPro" id="IPR029039">
    <property type="entry name" value="Flavoprotein-like_sf"/>
</dbReference>
<dbReference type="GO" id="GO:0009055">
    <property type="term" value="F:electron transfer activity"/>
    <property type="evidence" value="ECO:0007669"/>
    <property type="project" value="InterPro"/>
</dbReference>
<name>A0A1I8AWI7_9BILA</name>
<dbReference type="InterPro" id="IPR001094">
    <property type="entry name" value="Flavdoxin-like"/>
</dbReference>
<feature type="domain" description="Flavodoxin-like" evidence="3">
    <location>
        <begin position="86"/>
        <end position="234"/>
    </location>
</feature>
<accession>A0A1I8AWI7</accession>
<keyword evidence="4" id="KW-1185">Reference proteome</keyword>
<dbReference type="AlphaFoldDB" id="A0A1I8AWI7"/>
<dbReference type="PRINTS" id="PR00369">
    <property type="entry name" value="FLAVODOXIN"/>
</dbReference>
<dbReference type="InterPro" id="IPR001226">
    <property type="entry name" value="Flavodoxin_CS"/>
</dbReference>
<dbReference type="Pfam" id="PF00258">
    <property type="entry name" value="Flavodoxin_1"/>
    <property type="match status" value="1"/>
</dbReference>
<dbReference type="PROSITE" id="PS50902">
    <property type="entry name" value="FLAVODOXIN_LIKE"/>
    <property type="match status" value="1"/>
</dbReference>
<keyword evidence="2" id="KW-0812">Transmembrane</keyword>